<comment type="similarity">
    <text evidence="1">Belongs to the LysR transcriptional regulatory family.</text>
</comment>
<proteinExistence type="inferred from homology"/>
<organism evidence="6 7">
    <name type="scientific">Atlantibacter hermannii NBRC 105704</name>
    <dbReference type="NCBI Taxonomy" id="1115512"/>
    <lineage>
        <taxon>Bacteria</taxon>
        <taxon>Pseudomonadati</taxon>
        <taxon>Pseudomonadota</taxon>
        <taxon>Gammaproteobacteria</taxon>
        <taxon>Enterobacterales</taxon>
        <taxon>Enterobacteriaceae</taxon>
        <taxon>Atlantibacter</taxon>
    </lineage>
</organism>
<evidence type="ECO:0000256" key="2">
    <source>
        <dbReference type="ARBA" id="ARBA00023015"/>
    </source>
</evidence>
<dbReference type="InterPro" id="IPR036390">
    <property type="entry name" value="WH_DNA-bd_sf"/>
</dbReference>
<evidence type="ECO:0000313" key="7">
    <source>
        <dbReference type="Proteomes" id="UP000010297"/>
    </source>
</evidence>
<dbReference type="EMBL" id="BAFF01000015">
    <property type="protein sequence ID" value="GAB53421.1"/>
    <property type="molecule type" value="Genomic_DNA"/>
</dbReference>
<keyword evidence="7" id="KW-1185">Reference proteome</keyword>
<comment type="caution">
    <text evidence="6">The sequence shown here is derived from an EMBL/GenBank/DDBJ whole genome shotgun (WGS) entry which is preliminary data.</text>
</comment>
<dbReference type="GeneID" id="92827369"/>
<reference evidence="6 7" key="1">
    <citation type="submission" date="2012-02" db="EMBL/GenBank/DDBJ databases">
        <title>Whole genome shotgun sequence of Escherichia hermannii NBRC 105704.</title>
        <authorList>
            <person name="Yoshida I."/>
            <person name="Hosoyama A."/>
            <person name="Tsuchikane K."/>
            <person name="Katsumata H."/>
            <person name="Yamazaki S."/>
            <person name="Fujita N."/>
        </authorList>
    </citation>
    <scope>NUCLEOTIDE SEQUENCE [LARGE SCALE GENOMIC DNA]</scope>
    <source>
        <strain evidence="6 7">NBRC 105704</strain>
    </source>
</reference>
<name>H5V613_ATLHE</name>
<evidence type="ECO:0000256" key="3">
    <source>
        <dbReference type="ARBA" id="ARBA00023125"/>
    </source>
</evidence>
<dbReference type="SUPFAM" id="SSF46785">
    <property type="entry name" value="Winged helix' DNA-binding domain"/>
    <property type="match status" value="1"/>
</dbReference>
<evidence type="ECO:0000259" key="5">
    <source>
        <dbReference type="PROSITE" id="PS50931"/>
    </source>
</evidence>
<dbReference type="InterPro" id="IPR000847">
    <property type="entry name" value="LysR_HTH_N"/>
</dbReference>
<dbReference type="AlphaFoldDB" id="H5V613"/>
<evidence type="ECO:0000256" key="1">
    <source>
        <dbReference type="ARBA" id="ARBA00009437"/>
    </source>
</evidence>
<dbReference type="GO" id="GO:0032993">
    <property type="term" value="C:protein-DNA complex"/>
    <property type="evidence" value="ECO:0007669"/>
    <property type="project" value="TreeGrafter"/>
</dbReference>
<sequence>MAIFISKQLKYFMTAMEHKSISKAAETLFLTRTPLSKILSDLEQFLDCKLFDRQYNTLVPTQFAWDLYYDLLPIYEAHEKLENRLKKSGSSKAIKVVFDVSFPEILYRIVVAIFDSETSNYSVACEKELITDQYFEVNKNKDNIIIVSLRTLSPVVHYNHNAWECSGFSLMASNKLDQRHSSIRIYLWKDMFSGFFEEKIHEKLGECFDSIEVVKHNFDLSTLLYKVYQGEGCMLMTHKVASIYKTEHFKLLPIKNARLKVNLYHNFEPKNLPALKVVKKTLLQFL</sequence>
<evidence type="ECO:0000313" key="6">
    <source>
        <dbReference type="EMBL" id="GAB53421.1"/>
    </source>
</evidence>
<dbReference type="RefSeq" id="WP_002437726.1">
    <property type="nucleotide sequence ID" value="NZ_BAFF01000015.1"/>
</dbReference>
<keyword evidence="3" id="KW-0238">DNA-binding</keyword>
<dbReference type="eggNOG" id="COG0583">
    <property type="taxonomic scope" value="Bacteria"/>
</dbReference>
<gene>
    <name evidence="6" type="ORF">EH105704_15_00330</name>
</gene>
<dbReference type="PANTHER" id="PTHR30346">
    <property type="entry name" value="TRANSCRIPTIONAL DUAL REGULATOR HCAR-RELATED"/>
    <property type="match status" value="1"/>
</dbReference>
<keyword evidence="4" id="KW-0804">Transcription</keyword>
<dbReference type="PANTHER" id="PTHR30346:SF28">
    <property type="entry name" value="HTH-TYPE TRANSCRIPTIONAL REGULATOR CYNR"/>
    <property type="match status" value="1"/>
</dbReference>
<dbReference type="InterPro" id="IPR036388">
    <property type="entry name" value="WH-like_DNA-bd_sf"/>
</dbReference>
<dbReference type="Proteomes" id="UP000010297">
    <property type="component" value="Unassembled WGS sequence"/>
</dbReference>
<accession>H5V613</accession>
<feature type="domain" description="HTH lysR-type" evidence="5">
    <location>
        <begin position="4"/>
        <end position="61"/>
    </location>
</feature>
<dbReference type="Pfam" id="PF00126">
    <property type="entry name" value="HTH_1"/>
    <property type="match status" value="1"/>
</dbReference>
<dbReference type="GO" id="GO:0003677">
    <property type="term" value="F:DNA binding"/>
    <property type="evidence" value="ECO:0007669"/>
    <property type="project" value="UniProtKB-KW"/>
</dbReference>
<dbReference type="Gene3D" id="1.10.10.10">
    <property type="entry name" value="Winged helix-like DNA-binding domain superfamily/Winged helix DNA-binding domain"/>
    <property type="match status" value="1"/>
</dbReference>
<dbReference type="PROSITE" id="PS50931">
    <property type="entry name" value="HTH_LYSR"/>
    <property type="match status" value="1"/>
</dbReference>
<dbReference type="GO" id="GO:0003700">
    <property type="term" value="F:DNA-binding transcription factor activity"/>
    <property type="evidence" value="ECO:0007669"/>
    <property type="project" value="InterPro"/>
</dbReference>
<protein>
    <recommendedName>
        <fullName evidence="5">HTH lysR-type domain-containing protein</fullName>
    </recommendedName>
</protein>
<evidence type="ECO:0000256" key="4">
    <source>
        <dbReference type="ARBA" id="ARBA00023163"/>
    </source>
</evidence>
<keyword evidence="2" id="KW-0805">Transcription regulation</keyword>